<reference evidence="2" key="1">
    <citation type="journal article" date="2022" name="Int. J. Mol. Sci.">
        <title>Draft Genome of Tanacetum Coccineum: Genomic Comparison of Closely Related Tanacetum-Family Plants.</title>
        <authorList>
            <person name="Yamashiro T."/>
            <person name="Shiraishi A."/>
            <person name="Nakayama K."/>
            <person name="Satake H."/>
        </authorList>
    </citation>
    <scope>NUCLEOTIDE SEQUENCE</scope>
</reference>
<gene>
    <name evidence="2" type="ORF">Tco_0940273</name>
</gene>
<accession>A0ABQ5DQ41</accession>
<feature type="region of interest" description="Disordered" evidence="1">
    <location>
        <begin position="169"/>
        <end position="342"/>
    </location>
</feature>
<dbReference type="Proteomes" id="UP001151760">
    <property type="component" value="Unassembled WGS sequence"/>
</dbReference>
<feature type="compositionally biased region" description="Acidic residues" evidence="1">
    <location>
        <begin position="215"/>
        <end position="251"/>
    </location>
</feature>
<feature type="compositionally biased region" description="Pro residues" evidence="1">
    <location>
        <begin position="321"/>
        <end position="342"/>
    </location>
</feature>
<evidence type="ECO:0000313" key="3">
    <source>
        <dbReference type="Proteomes" id="UP001151760"/>
    </source>
</evidence>
<keyword evidence="3" id="KW-1185">Reference proteome</keyword>
<evidence type="ECO:0000313" key="2">
    <source>
        <dbReference type="EMBL" id="GJT40408.1"/>
    </source>
</evidence>
<organism evidence="2 3">
    <name type="scientific">Tanacetum coccineum</name>
    <dbReference type="NCBI Taxonomy" id="301880"/>
    <lineage>
        <taxon>Eukaryota</taxon>
        <taxon>Viridiplantae</taxon>
        <taxon>Streptophyta</taxon>
        <taxon>Embryophyta</taxon>
        <taxon>Tracheophyta</taxon>
        <taxon>Spermatophyta</taxon>
        <taxon>Magnoliopsida</taxon>
        <taxon>eudicotyledons</taxon>
        <taxon>Gunneridae</taxon>
        <taxon>Pentapetalae</taxon>
        <taxon>asterids</taxon>
        <taxon>campanulids</taxon>
        <taxon>Asterales</taxon>
        <taxon>Asteraceae</taxon>
        <taxon>Asteroideae</taxon>
        <taxon>Anthemideae</taxon>
        <taxon>Anthemidinae</taxon>
        <taxon>Tanacetum</taxon>
    </lineage>
</organism>
<evidence type="ECO:0000256" key="1">
    <source>
        <dbReference type="SAM" id="MobiDB-lite"/>
    </source>
</evidence>
<feature type="compositionally biased region" description="Low complexity" evidence="1">
    <location>
        <begin position="257"/>
        <end position="269"/>
    </location>
</feature>
<feature type="region of interest" description="Disordered" evidence="1">
    <location>
        <begin position="119"/>
        <end position="142"/>
    </location>
</feature>
<proteinExistence type="predicted"/>
<comment type="caution">
    <text evidence="2">The sequence shown here is derived from an EMBL/GenBank/DDBJ whole genome shotgun (WGS) entry which is preliminary data.</text>
</comment>
<reference evidence="2" key="2">
    <citation type="submission" date="2022-01" db="EMBL/GenBank/DDBJ databases">
        <authorList>
            <person name="Yamashiro T."/>
            <person name="Shiraishi A."/>
            <person name="Satake H."/>
            <person name="Nakayama K."/>
        </authorList>
    </citation>
    <scope>NUCLEOTIDE SEQUENCE</scope>
</reference>
<dbReference type="EMBL" id="BQNB010015470">
    <property type="protein sequence ID" value="GJT40408.1"/>
    <property type="molecule type" value="Genomic_DNA"/>
</dbReference>
<protein>
    <submittedName>
        <fullName evidence="2">Uncharacterized protein</fullName>
    </submittedName>
</protein>
<name>A0ABQ5DQ41_9ASTR</name>
<sequence length="342" mass="36865">MYEKTSPISCLRWKPTGRIFKTVCLRWVPTGKIFASCTSKVDREPPHGSNVDISKILKCKQTLDLSAAVISSSTVTYTSVYTDSEPWRFYGGSDEEPSDVGSPGVIVYGYDGLPMHPVAPPSPDYVPGPEHPPSPDYVPGPEHPPLPVYLPYVPEPEYPKYLVPFKDETPIENQPLPDEASPIALSSGYVADSDPKEDPKEDPEEDHADYPADGGDGDDEPSDDDDDDDDDADDEDEEASKDKDDGEEEEEHLAPTDSSVVPVVDPVPSARDTEAFETDESAPTPPSPKSPQIIAEVARLLALPTPPPSPLTPLSSLLPQIPSPPLPVSSPPLPLPSPAVDS</sequence>